<keyword evidence="5" id="KW-0560">Oxidoreductase</keyword>
<dbReference type="InterPro" id="IPR023753">
    <property type="entry name" value="FAD/NAD-binding_dom"/>
</dbReference>
<evidence type="ECO:0000256" key="5">
    <source>
        <dbReference type="ARBA" id="ARBA00023002"/>
    </source>
</evidence>
<dbReference type="SUPFAM" id="SSF51905">
    <property type="entry name" value="FAD/NAD(P)-binding domain"/>
    <property type="match status" value="1"/>
</dbReference>
<dbReference type="Pfam" id="PF21791">
    <property type="entry name" value="MDHAR3-like_C"/>
    <property type="match status" value="1"/>
</dbReference>
<dbReference type="GO" id="GO:0005739">
    <property type="term" value="C:mitochondrion"/>
    <property type="evidence" value="ECO:0000318"/>
    <property type="project" value="GO_Central"/>
</dbReference>
<dbReference type="FunCoup" id="D8RD19">
    <property type="interactions" value="1263"/>
</dbReference>
<keyword evidence="4" id="KW-0274">FAD</keyword>
<dbReference type="EMBL" id="GL377576">
    <property type="protein sequence ID" value="EFJ30239.1"/>
    <property type="molecule type" value="Genomic_DNA"/>
</dbReference>
<name>D8RD19_SELML</name>
<proteinExistence type="inferred from homology"/>
<dbReference type="OMA" id="VCPWHKG"/>
<evidence type="ECO:0000313" key="11">
    <source>
        <dbReference type="EMBL" id="EFJ30239.1"/>
    </source>
</evidence>
<dbReference type="SUPFAM" id="SSF55424">
    <property type="entry name" value="FAD/NAD-linked reductases, dimerisation (C-terminal) domain"/>
    <property type="match status" value="1"/>
</dbReference>
<keyword evidence="7" id="KW-0676">Redox-active center</keyword>
<evidence type="ECO:0000256" key="4">
    <source>
        <dbReference type="ARBA" id="ARBA00022827"/>
    </source>
</evidence>
<accession>D8RD19</accession>
<keyword evidence="12" id="KW-1185">Reference proteome</keyword>
<evidence type="ECO:0000256" key="2">
    <source>
        <dbReference type="ARBA" id="ARBA00006442"/>
    </source>
</evidence>
<evidence type="ECO:0000259" key="9">
    <source>
        <dbReference type="Pfam" id="PF07992"/>
    </source>
</evidence>
<dbReference type="Gramene" id="EFJ30239">
    <property type="protein sequence ID" value="EFJ30239"/>
    <property type="gene ID" value="SELMODRAFT_170362"/>
</dbReference>
<sequence length="487" mass="52233">MASSRLFGAGARFSHSAIVLPAPRHRFASRRSGYAVAAKAHLNENREYVIVGGGNSAGYLAHAFAEKGLADGKLCIVAKETVPPYERPALTKAYLFPLDEKPARLPGFHTCVGSGWERQTPEWYKEKGIELLQGTTVSGLDIAASTLETSSGDTIKYGNLIIATGCTAARLPEKIGGNLPGVHYIREVADADSLVASLVRAKKAVIIGGGYIGLEVSAATSSWNIDTTVVFPEPHVMFRLFTPSIAKHYEKFYEDRGVKFVKGPVVSKIVSGSSGRVEKVELSDGTTLEADVVVVGIGAKPAIGPFVDAGLATAEGGIQVDGQFRTSVPGISAIGDVAAFPLKMYGRTTRVEHVDHARKSALHCANALLETLTDPYDYLPFFYSRVFENSKSSRKLWWQFYGDNVGESVEFGDFNNKYGAFWIDDGRLKGVFLESGSPEEFALLPKLARAQPSIDKARLQSVSSVEQALEIASKQVGSPPATAAAVG</sequence>
<dbReference type="Gene3D" id="3.50.50.60">
    <property type="entry name" value="FAD/NAD(P)-binding domain"/>
    <property type="match status" value="2"/>
</dbReference>
<evidence type="ECO:0000313" key="12">
    <source>
        <dbReference type="Proteomes" id="UP000001514"/>
    </source>
</evidence>
<protein>
    <recommendedName>
        <fullName evidence="8">monodehydroascorbate reductase (NADH)</fullName>
        <ecNumber evidence="8">1.6.5.4</ecNumber>
    </recommendedName>
</protein>
<evidence type="ECO:0000259" key="10">
    <source>
        <dbReference type="Pfam" id="PF21791"/>
    </source>
</evidence>
<feature type="domain" description="FAD/NAD(P)-binding" evidence="9">
    <location>
        <begin position="47"/>
        <end position="361"/>
    </location>
</feature>
<evidence type="ECO:0000256" key="1">
    <source>
        <dbReference type="ARBA" id="ARBA00001974"/>
    </source>
</evidence>
<dbReference type="InterPro" id="IPR048618">
    <property type="entry name" value="MDHAR3-like_C"/>
</dbReference>
<evidence type="ECO:0000256" key="6">
    <source>
        <dbReference type="ARBA" id="ARBA00023027"/>
    </source>
</evidence>
<evidence type="ECO:0000256" key="7">
    <source>
        <dbReference type="ARBA" id="ARBA00023284"/>
    </source>
</evidence>
<dbReference type="Gene3D" id="3.30.390.30">
    <property type="match status" value="1"/>
</dbReference>
<reference evidence="11 12" key="1">
    <citation type="journal article" date="2011" name="Science">
        <title>The Selaginella genome identifies genetic changes associated with the evolution of vascular plants.</title>
        <authorList>
            <person name="Banks J.A."/>
            <person name="Nishiyama T."/>
            <person name="Hasebe M."/>
            <person name="Bowman J.L."/>
            <person name="Gribskov M."/>
            <person name="dePamphilis C."/>
            <person name="Albert V.A."/>
            <person name="Aono N."/>
            <person name="Aoyama T."/>
            <person name="Ambrose B.A."/>
            <person name="Ashton N.W."/>
            <person name="Axtell M.J."/>
            <person name="Barker E."/>
            <person name="Barker M.S."/>
            <person name="Bennetzen J.L."/>
            <person name="Bonawitz N.D."/>
            <person name="Chapple C."/>
            <person name="Cheng C."/>
            <person name="Correa L.G."/>
            <person name="Dacre M."/>
            <person name="DeBarry J."/>
            <person name="Dreyer I."/>
            <person name="Elias M."/>
            <person name="Engstrom E.M."/>
            <person name="Estelle M."/>
            <person name="Feng L."/>
            <person name="Finet C."/>
            <person name="Floyd S.K."/>
            <person name="Frommer W.B."/>
            <person name="Fujita T."/>
            <person name="Gramzow L."/>
            <person name="Gutensohn M."/>
            <person name="Harholt J."/>
            <person name="Hattori M."/>
            <person name="Heyl A."/>
            <person name="Hirai T."/>
            <person name="Hiwatashi Y."/>
            <person name="Ishikawa M."/>
            <person name="Iwata M."/>
            <person name="Karol K.G."/>
            <person name="Koehler B."/>
            <person name="Kolukisaoglu U."/>
            <person name="Kubo M."/>
            <person name="Kurata T."/>
            <person name="Lalonde S."/>
            <person name="Li K."/>
            <person name="Li Y."/>
            <person name="Litt A."/>
            <person name="Lyons E."/>
            <person name="Manning G."/>
            <person name="Maruyama T."/>
            <person name="Michael T.P."/>
            <person name="Mikami K."/>
            <person name="Miyazaki S."/>
            <person name="Morinaga S."/>
            <person name="Murata T."/>
            <person name="Mueller-Roeber B."/>
            <person name="Nelson D.R."/>
            <person name="Obara M."/>
            <person name="Oguri Y."/>
            <person name="Olmstead R.G."/>
            <person name="Onodera N."/>
            <person name="Petersen B.L."/>
            <person name="Pils B."/>
            <person name="Prigge M."/>
            <person name="Rensing S.A."/>
            <person name="Riano-Pachon D.M."/>
            <person name="Roberts A.W."/>
            <person name="Sato Y."/>
            <person name="Scheller H.V."/>
            <person name="Schulz B."/>
            <person name="Schulz C."/>
            <person name="Shakirov E.V."/>
            <person name="Shibagaki N."/>
            <person name="Shinohara N."/>
            <person name="Shippen D.E."/>
            <person name="Soerensen I."/>
            <person name="Sotooka R."/>
            <person name="Sugimoto N."/>
            <person name="Sugita M."/>
            <person name="Sumikawa N."/>
            <person name="Tanurdzic M."/>
            <person name="Theissen G."/>
            <person name="Ulvskov P."/>
            <person name="Wakazuki S."/>
            <person name="Weng J.K."/>
            <person name="Willats W.W."/>
            <person name="Wipf D."/>
            <person name="Wolf P.G."/>
            <person name="Yang L."/>
            <person name="Zimmer A.D."/>
            <person name="Zhu Q."/>
            <person name="Mitros T."/>
            <person name="Hellsten U."/>
            <person name="Loque D."/>
            <person name="Otillar R."/>
            <person name="Salamov A."/>
            <person name="Schmutz J."/>
            <person name="Shapiro H."/>
            <person name="Lindquist E."/>
            <person name="Lucas S."/>
            <person name="Rokhsar D."/>
            <person name="Grigoriev I.V."/>
        </authorList>
    </citation>
    <scope>NUCLEOTIDE SEQUENCE [LARGE SCALE GENOMIC DNA]</scope>
</reference>
<dbReference type="PANTHER" id="PTHR43557:SF6">
    <property type="entry name" value="MONODEHYDROASCORBATE REDUCTASE, CHLOROPLASTIC_MITOCHONDRIAL"/>
    <property type="match status" value="1"/>
</dbReference>
<keyword evidence="6" id="KW-0520">NAD</keyword>
<dbReference type="STRING" id="88036.D8RD19"/>
<dbReference type="InterPro" id="IPR050446">
    <property type="entry name" value="FAD-oxidoreductase/Apoptosis"/>
</dbReference>
<feature type="domain" description="Monodehydroascorbate reductase 3-like C-terminal" evidence="10">
    <location>
        <begin position="379"/>
        <end position="458"/>
    </location>
</feature>
<dbReference type="Pfam" id="PF07992">
    <property type="entry name" value="Pyr_redox_2"/>
    <property type="match status" value="1"/>
</dbReference>
<dbReference type="Proteomes" id="UP000001514">
    <property type="component" value="Unassembled WGS sequence"/>
</dbReference>
<gene>
    <name evidence="11" type="ORF">SELMODRAFT_170362</name>
</gene>
<dbReference type="InterPro" id="IPR036188">
    <property type="entry name" value="FAD/NAD-bd_sf"/>
</dbReference>
<comment type="similarity">
    <text evidence="2">Belongs to the FAD-dependent oxidoreductase family.</text>
</comment>
<keyword evidence="3" id="KW-0285">Flavoprotein</keyword>
<dbReference type="HOGENOM" id="CLU_003291_4_1_1"/>
<dbReference type="PANTHER" id="PTHR43557">
    <property type="entry name" value="APOPTOSIS-INDUCING FACTOR 1"/>
    <property type="match status" value="1"/>
</dbReference>
<dbReference type="InterPro" id="IPR016156">
    <property type="entry name" value="FAD/NAD-linked_Rdtase_dimer_sf"/>
</dbReference>
<dbReference type="GO" id="GO:0016656">
    <property type="term" value="F:monodehydroascorbate reductase (NADH) activity"/>
    <property type="evidence" value="ECO:0007669"/>
    <property type="project" value="UniProtKB-EC"/>
</dbReference>
<organism evidence="12">
    <name type="scientific">Selaginella moellendorffii</name>
    <name type="common">Spikemoss</name>
    <dbReference type="NCBI Taxonomy" id="88036"/>
    <lineage>
        <taxon>Eukaryota</taxon>
        <taxon>Viridiplantae</taxon>
        <taxon>Streptophyta</taxon>
        <taxon>Embryophyta</taxon>
        <taxon>Tracheophyta</taxon>
        <taxon>Lycopodiopsida</taxon>
        <taxon>Selaginellales</taxon>
        <taxon>Selaginellaceae</taxon>
        <taxon>Selaginella</taxon>
    </lineage>
</organism>
<dbReference type="KEGG" id="smo:SELMODRAFT_170362"/>
<dbReference type="GO" id="GO:0016651">
    <property type="term" value="F:oxidoreductase activity, acting on NAD(P)H"/>
    <property type="evidence" value="ECO:0000318"/>
    <property type="project" value="GO_Central"/>
</dbReference>
<evidence type="ECO:0000256" key="3">
    <source>
        <dbReference type="ARBA" id="ARBA00022630"/>
    </source>
</evidence>
<dbReference type="EC" id="1.6.5.4" evidence="8"/>
<dbReference type="AlphaFoldDB" id="D8RD19"/>
<evidence type="ECO:0000256" key="8">
    <source>
        <dbReference type="ARBA" id="ARBA00038920"/>
    </source>
</evidence>
<comment type="cofactor">
    <cofactor evidence="1">
        <name>FAD</name>
        <dbReference type="ChEBI" id="CHEBI:57692"/>
    </cofactor>
</comment>
<dbReference type="InParanoid" id="D8RD19"/>
<dbReference type="eggNOG" id="KOG1336">
    <property type="taxonomic scope" value="Eukaryota"/>
</dbReference>
<dbReference type="PRINTS" id="PR00368">
    <property type="entry name" value="FADPNR"/>
</dbReference>
<dbReference type="PRINTS" id="PR00411">
    <property type="entry name" value="PNDRDTASEI"/>
</dbReference>